<gene>
    <name evidence="1" type="ORF">A2Z22_03720</name>
</gene>
<accession>A0A1F7X857</accession>
<proteinExistence type="predicted"/>
<reference evidence="1 2" key="1">
    <citation type="journal article" date="2016" name="Nat. Commun.">
        <title>Thousands of microbial genomes shed light on interconnected biogeochemical processes in an aquifer system.</title>
        <authorList>
            <person name="Anantharaman K."/>
            <person name="Brown C.T."/>
            <person name="Hug L.A."/>
            <person name="Sharon I."/>
            <person name="Castelle C.J."/>
            <person name="Probst A.J."/>
            <person name="Thomas B.C."/>
            <person name="Singh A."/>
            <person name="Wilkins M.J."/>
            <person name="Karaoz U."/>
            <person name="Brodie E.L."/>
            <person name="Williams K.H."/>
            <person name="Hubbard S.S."/>
            <person name="Banfield J.F."/>
        </authorList>
    </citation>
    <scope>NUCLEOTIDE SEQUENCE [LARGE SCALE GENOMIC DNA]</scope>
</reference>
<evidence type="ECO:0000313" key="2">
    <source>
        <dbReference type="Proteomes" id="UP000177053"/>
    </source>
</evidence>
<organism evidence="1 2">
    <name type="scientific">Candidatus Woesebacteria bacterium RBG_16_34_12</name>
    <dbReference type="NCBI Taxonomy" id="1802480"/>
    <lineage>
        <taxon>Bacteria</taxon>
        <taxon>Candidatus Woeseibacteriota</taxon>
    </lineage>
</organism>
<dbReference type="AlphaFoldDB" id="A0A1F7X857"/>
<sequence length="316" mass="35564">MSKTEQKQGFGNISRRDFNRGVTSFTALSLTNPSEILRIAAQSFITETHVGRILSVDEIREIVIDPLAFTEPPGGPRILTLQKDDGQYDHPNEIEMWNSCGPACCVMALKLMRFLETGKVPLLRIQDILNEFKGKSFRADDKGKTCPYIRDDNLMSVQSVQVVLDYFAQEKDYPIKTDSINVPTCGSDANTTYPKRIPELVSELNRKAFTKGGVVIGFIQTNSYLHFTMFTDISIKRNEQGKGQVEAFVVDPLGKDGKGRVGWVNFREYVDDIRRAGDMINYKAYMSSICVSPTFPIRNSSNNYAKPLISKSFGRK</sequence>
<name>A0A1F7X857_9BACT</name>
<evidence type="ECO:0000313" key="1">
    <source>
        <dbReference type="EMBL" id="OGM10949.1"/>
    </source>
</evidence>
<dbReference type="EMBL" id="MGFS01000027">
    <property type="protein sequence ID" value="OGM10949.1"/>
    <property type="molecule type" value="Genomic_DNA"/>
</dbReference>
<dbReference type="Proteomes" id="UP000177053">
    <property type="component" value="Unassembled WGS sequence"/>
</dbReference>
<comment type="caution">
    <text evidence="1">The sequence shown here is derived from an EMBL/GenBank/DDBJ whole genome shotgun (WGS) entry which is preliminary data.</text>
</comment>
<protein>
    <submittedName>
        <fullName evidence="1">Uncharacterized protein</fullName>
    </submittedName>
</protein>